<dbReference type="Gene3D" id="3.40.710.10">
    <property type="entry name" value="DD-peptidase/beta-lactamase superfamily"/>
    <property type="match status" value="1"/>
</dbReference>
<evidence type="ECO:0000256" key="3">
    <source>
        <dbReference type="ARBA" id="ARBA00023136"/>
    </source>
</evidence>
<dbReference type="InterPro" id="IPR012338">
    <property type="entry name" value="Beta-lactam/transpept-like"/>
</dbReference>
<dbReference type="SUPFAM" id="SSF56601">
    <property type="entry name" value="beta-lactamase/transpeptidase-like"/>
    <property type="match status" value="1"/>
</dbReference>
<reference evidence="8" key="1">
    <citation type="submission" date="2016-10" db="EMBL/GenBank/DDBJ databases">
        <authorList>
            <person name="Varghese N."/>
            <person name="Submissions S."/>
        </authorList>
    </citation>
    <scope>NUCLEOTIDE SEQUENCE [LARGE SCALE GENOMIC DNA]</scope>
    <source>
        <strain evidence="8">DSM 22127</strain>
    </source>
</reference>
<accession>A0A1H1L907</accession>
<feature type="region of interest" description="Disordered" evidence="4">
    <location>
        <begin position="576"/>
        <end position="627"/>
    </location>
</feature>
<dbReference type="GO" id="GO:0071555">
    <property type="term" value="P:cell wall organization"/>
    <property type="evidence" value="ECO:0007669"/>
    <property type="project" value="TreeGrafter"/>
</dbReference>
<feature type="domain" description="Penicillin-binding protein dimerisation" evidence="6">
    <location>
        <begin position="59"/>
        <end position="175"/>
    </location>
</feature>
<dbReference type="AlphaFoldDB" id="A0A1H1L907"/>
<evidence type="ECO:0000256" key="2">
    <source>
        <dbReference type="ARBA" id="ARBA00007171"/>
    </source>
</evidence>
<organism evidence="7 8">
    <name type="scientific">Nocardioides scoriae</name>
    <dbReference type="NCBI Taxonomy" id="642780"/>
    <lineage>
        <taxon>Bacteria</taxon>
        <taxon>Bacillati</taxon>
        <taxon>Actinomycetota</taxon>
        <taxon>Actinomycetes</taxon>
        <taxon>Propionibacteriales</taxon>
        <taxon>Nocardioidaceae</taxon>
        <taxon>Nocardioides</taxon>
    </lineage>
</organism>
<evidence type="ECO:0000313" key="7">
    <source>
        <dbReference type="EMBL" id="SDR70379.1"/>
    </source>
</evidence>
<dbReference type="Pfam" id="PF00905">
    <property type="entry name" value="Transpeptidase"/>
    <property type="match status" value="1"/>
</dbReference>
<dbReference type="Gene3D" id="3.30.450.330">
    <property type="match status" value="1"/>
</dbReference>
<comment type="subcellular location">
    <subcellularLocation>
        <location evidence="1">Membrane</location>
    </subcellularLocation>
</comment>
<keyword evidence="3" id="KW-0472">Membrane</keyword>
<dbReference type="EMBL" id="LT629757">
    <property type="protein sequence ID" value="SDR70379.1"/>
    <property type="molecule type" value="Genomic_DNA"/>
</dbReference>
<dbReference type="InterPro" id="IPR001460">
    <property type="entry name" value="PCN-bd_Tpept"/>
</dbReference>
<dbReference type="GO" id="GO:0008658">
    <property type="term" value="F:penicillin binding"/>
    <property type="evidence" value="ECO:0007669"/>
    <property type="project" value="InterPro"/>
</dbReference>
<evidence type="ECO:0000313" key="8">
    <source>
        <dbReference type="Proteomes" id="UP000198859"/>
    </source>
</evidence>
<dbReference type="Proteomes" id="UP000198859">
    <property type="component" value="Chromosome I"/>
</dbReference>
<evidence type="ECO:0000259" key="5">
    <source>
        <dbReference type="Pfam" id="PF00905"/>
    </source>
</evidence>
<protein>
    <submittedName>
        <fullName evidence="7">Peptidoglycan synthetase FtsI</fullName>
    </submittedName>
</protein>
<evidence type="ECO:0000256" key="4">
    <source>
        <dbReference type="SAM" id="MobiDB-lite"/>
    </source>
</evidence>
<dbReference type="Gene3D" id="3.90.1310.10">
    <property type="entry name" value="Penicillin-binding protein 2a (Domain 2)"/>
    <property type="match status" value="1"/>
</dbReference>
<dbReference type="InterPro" id="IPR036138">
    <property type="entry name" value="PBP_dimer_sf"/>
</dbReference>
<feature type="compositionally biased region" description="Gly residues" evidence="4">
    <location>
        <begin position="617"/>
        <end position="627"/>
    </location>
</feature>
<evidence type="ECO:0000256" key="1">
    <source>
        <dbReference type="ARBA" id="ARBA00004370"/>
    </source>
</evidence>
<feature type="domain" description="Penicillin-binding protein transpeptidase" evidence="5">
    <location>
        <begin position="252"/>
        <end position="562"/>
    </location>
</feature>
<dbReference type="SUPFAM" id="SSF56519">
    <property type="entry name" value="Penicillin binding protein dimerisation domain"/>
    <property type="match status" value="1"/>
</dbReference>
<dbReference type="RefSeq" id="WP_231916981.1">
    <property type="nucleotide sequence ID" value="NZ_LT629757.1"/>
</dbReference>
<dbReference type="InterPro" id="IPR050515">
    <property type="entry name" value="Beta-lactam/transpept"/>
</dbReference>
<comment type="similarity">
    <text evidence="2">Belongs to the transpeptidase family.</text>
</comment>
<gene>
    <name evidence="7" type="ORF">SAMN04488570_0081</name>
</gene>
<sequence length="627" mass="65562">MSQPRRSLRGTSHVRLRIGLIAITMLLSLFGARLFQIQGIDARSYTSRAEAAGAITIDLPAKRGRILDRDGQPLAESVAGLMLVADPATTRPHAEAIAKVMAERLDLDYFDLLTKLTKQGTNFVYLARRVPSTLATSVIEELRTRELPGVDTRSDPLRHYPDGDVAANLLGFINDAGEPGAGLELAFDRLLAGKDGKETYEVGGGNRIPLGENSTVEPVDGQDLRLTIDRDVQWFSQRVLCSAVQQVQAESGSAVVMDTRTGELIALADCPTFNPNRATESPEELLGSRAVSDVYEPGSVEKVLTFASLLDANKVTPSTRYTVPGELPVLDRVIGDWFDHGTLQLTSAGILAQSSNIGTTLAASQFSATQLHDYLTRFGLGERTDIGLPGESRGLLPGASDWSTLSRAQISFGQGLSVNAVQMAAAVNAVGNAGELVEPSLVEGEERTDDGLEVGTATATKRRAVSAKAAAEVSQMMELVTTPDVGTAPGAGIEGYRVAGKTGTAQQAGGDCSCYADGGVAVSFGGFAPADDARFTVYVVVNKPAAGGSGAGTAGPVFRKILSYVLQKYAVAPTGTAPSTLPTTWADDPSSVGQPSARMVRPGATSEADDTAADTGSGTGSDTGSGR</sequence>
<name>A0A1H1L907_9ACTN</name>
<dbReference type="InterPro" id="IPR005311">
    <property type="entry name" value="PBP_dimer"/>
</dbReference>
<evidence type="ECO:0000259" key="6">
    <source>
        <dbReference type="Pfam" id="PF03717"/>
    </source>
</evidence>
<dbReference type="PANTHER" id="PTHR30627">
    <property type="entry name" value="PEPTIDOGLYCAN D,D-TRANSPEPTIDASE"/>
    <property type="match status" value="1"/>
</dbReference>
<dbReference type="Pfam" id="PF03717">
    <property type="entry name" value="PBP_dimer"/>
    <property type="match status" value="1"/>
</dbReference>
<keyword evidence="8" id="KW-1185">Reference proteome</keyword>
<dbReference type="GO" id="GO:0005886">
    <property type="term" value="C:plasma membrane"/>
    <property type="evidence" value="ECO:0007669"/>
    <property type="project" value="TreeGrafter"/>
</dbReference>
<proteinExistence type="inferred from homology"/>
<dbReference type="PANTHER" id="PTHR30627:SF1">
    <property type="entry name" value="PEPTIDOGLYCAN D,D-TRANSPEPTIDASE FTSI"/>
    <property type="match status" value="1"/>
</dbReference>
<dbReference type="STRING" id="642780.SAMN04488570_0081"/>